<dbReference type="InterPro" id="IPR035906">
    <property type="entry name" value="MetI-like_sf"/>
</dbReference>
<keyword evidence="6 7" id="KW-0472">Membrane</keyword>
<dbReference type="InterPro" id="IPR000515">
    <property type="entry name" value="MetI-like"/>
</dbReference>
<reference evidence="9 10" key="1">
    <citation type="submission" date="2014-02" db="EMBL/GenBank/DDBJ databases">
        <title>The small core and large imbalanced accessory genome model reveals a collaborative survival strategy of Sorangium cellulosum strains in nature.</title>
        <authorList>
            <person name="Han K."/>
            <person name="Peng R."/>
            <person name="Blom J."/>
            <person name="Li Y.-Z."/>
        </authorList>
    </citation>
    <scope>NUCLEOTIDE SEQUENCE [LARGE SCALE GENOMIC DNA]</scope>
    <source>
        <strain evidence="9 10">So0008-312</strain>
    </source>
</reference>
<evidence type="ECO:0000256" key="3">
    <source>
        <dbReference type="ARBA" id="ARBA00022475"/>
    </source>
</evidence>
<evidence type="ECO:0000259" key="8">
    <source>
        <dbReference type="PROSITE" id="PS50928"/>
    </source>
</evidence>
<dbReference type="GO" id="GO:0055085">
    <property type="term" value="P:transmembrane transport"/>
    <property type="evidence" value="ECO:0007669"/>
    <property type="project" value="InterPro"/>
</dbReference>
<dbReference type="Pfam" id="PF00528">
    <property type="entry name" value="BPD_transp_1"/>
    <property type="match status" value="1"/>
</dbReference>
<dbReference type="EMBL" id="JEMA01001117">
    <property type="protein sequence ID" value="KYF62180.1"/>
    <property type="molecule type" value="Genomic_DNA"/>
</dbReference>
<dbReference type="AlphaFoldDB" id="A0A150Q2N6"/>
<evidence type="ECO:0000256" key="6">
    <source>
        <dbReference type="ARBA" id="ARBA00023136"/>
    </source>
</evidence>
<dbReference type="InterPro" id="IPR050366">
    <property type="entry name" value="BP-dependent_transpt_permease"/>
</dbReference>
<feature type="domain" description="ABC transmembrane type-1" evidence="8">
    <location>
        <begin position="124"/>
        <end position="313"/>
    </location>
</feature>
<dbReference type="OrthoDB" id="9783218at2"/>
<dbReference type="PANTHER" id="PTHR43386:SF1">
    <property type="entry name" value="D,D-DIPEPTIDE TRANSPORT SYSTEM PERMEASE PROTEIN DDPC-RELATED"/>
    <property type="match status" value="1"/>
</dbReference>
<protein>
    <submittedName>
        <fullName evidence="9">Nucleoid-associated protein</fullName>
    </submittedName>
</protein>
<evidence type="ECO:0000256" key="1">
    <source>
        <dbReference type="ARBA" id="ARBA00004651"/>
    </source>
</evidence>
<evidence type="ECO:0000256" key="2">
    <source>
        <dbReference type="ARBA" id="ARBA00022448"/>
    </source>
</evidence>
<keyword evidence="2 7" id="KW-0813">Transport</keyword>
<evidence type="ECO:0000313" key="10">
    <source>
        <dbReference type="Proteomes" id="UP000075260"/>
    </source>
</evidence>
<dbReference type="CDD" id="cd06261">
    <property type="entry name" value="TM_PBP2"/>
    <property type="match status" value="1"/>
</dbReference>
<gene>
    <name evidence="9" type="ORF">BE15_12990</name>
</gene>
<comment type="subcellular location">
    <subcellularLocation>
        <location evidence="1 7">Cell membrane</location>
        <topology evidence="1 7">Multi-pass membrane protein</topology>
    </subcellularLocation>
</comment>
<dbReference type="PANTHER" id="PTHR43386">
    <property type="entry name" value="OLIGOPEPTIDE TRANSPORT SYSTEM PERMEASE PROTEIN APPC"/>
    <property type="match status" value="1"/>
</dbReference>
<comment type="caution">
    <text evidence="9">The sequence shown here is derived from an EMBL/GenBank/DDBJ whole genome shotgun (WGS) entry which is preliminary data.</text>
</comment>
<evidence type="ECO:0000256" key="7">
    <source>
        <dbReference type="RuleBase" id="RU363032"/>
    </source>
</evidence>
<keyword evidence="4 7" id="KW-0812">Transmembrane</keyword>
<organism evidence="9 10">
    <name type="scientific">Sorangium cellulosum</name>
    <name type="common">Polyangium cellulosum</name>
    <dbReference type="NCBI Taxonomy" id="56"/>
    <lineage>
        <taxon>Bacteria</taxon>
        <taxon>Pseudomonadati</taxon>
        <taxon>Myxococcota</taxon>
        <taxon>Polyangia</taxon>
        <taxon>Polyangiales</taxon>
        <taxon>Polyangiaceae</taxon>
        <taxon>Sorangium</taxon>
    </lineage>
</organism>
<keyword evidence="3" id="KW-1003">Cell membrane</keyword>
<evidence type="ECO:0000256" key="4">
    <source>
        <dbReference type="ARBA" id="ARBA00022692"/>
    </source>
</evidence>
<feature type="transmembrane region" description="Helical" evidence="7">
    <location>
        <begin position="242"/>
        <end position="272"/>
    </location>
</feature>
<proteinExistence type="inferred from homology"/>
<accession>A0A150Q2N6</accession>
<feature type="transmembrane region" description="Helical" evidence="7">
    <location>
        <begin position="292"/>
        <end position="313"/>
    </location>
</feature>
<dbReference type="RefSeq" id="WP_061612765.1">
    <property type="nucleotide sequence ID" value="NZ_JEMA01001117.1"/>
</dbReference>
<feature type="transmembrane region" description="Helical" evidence="7">
    <location>
        <begin position="127"/>
        <end position="148"/>
    </location>
</feature>
<dbReference type="GO" id="GO:0005886">
    <property type="term" value="C:plasma membrane"/>
    <property type="evidence" value="ECO:0007669"/>
    <property type="project" value="UniProtKB-SubCell"/>
</dbReference>
<sequence>MTHAAAFLRRMVGSKRVAAGTVLLGVLALLAIFAELIAAPAPIARFGPEGAEILPAITEAGTLESLTEGELRARFDGGFVIWPPIRYGPEQRTDAGPNASPSADHPLGTDFESRDLAARLIYGARTALGLSLSAVLVGMFLGVVLGGLAGTLRGSWNDALVRLVETVDTFPAILVVAIVRAIEREPSALSLVLAVAFVRWAEIARLVRAEVLRASSEEYVMAARALGSTRLRVFYRHILPNALGPAIVSSVLGVASVVLLEAAISFLGMGAPTRVASWGETLGQAARHPSEIRLLVFPGLLLLATVGGSYLIADALRDAVDARTVRARTPR</sequence>
<keyword evidence="5 7" id="KW-1133">Transmembrane helix</keyword>
<evidence type="ECO:0000313" key="9">
    <source>
        <dbReference type="EMBL" id="KYF62180.1"/>
    </source>
</evidence>
<name>A0A150Q2N6_SORCE</name>
<dbReference type="SUPFAM" id="SSF161098">
    <property type="entry name" value="MetI-like"/>
    <property type="match status" value="1"/>
</dbReference>
<comment type="similarity">
    <text evidence="7">Belongs to the binding-protein-dependent transport system permease family.</text>
</comment>
<dbReference type="Proteomes" id="UP000075260">
    <property type="component" value="Unassembled WGS sequence"/>
</dbReference>
<dbReference type="Gene3D" id="1.10.3720.10">
    <property type="entry name" value="MetI-like"/>
    <property type="match status" value="1"/>
</dbReference>
<dbReference type="PROSITE" id="PS50928">
    <property type="entry name" value="ABC_TM1"/>
    <property type="match status" value="1"/>
</dbReference>
<evidence type="ECO:0000256" key="5">
    <source>
        <dbReference type="ARBA" id="ARBA00022989"/>
    </source>
</evidence>